<reference evidence="3 4" key="1">
    <citation type="journal article" date="2014" name="Genome Announc.">
        <title>Draft Genome Sequences of Marinobacter similis A3d10T and Marinobacter salarius R9SW1T.</title>
        <authorList>
            <person name="Ivanova E.P."/>
            <person name="Ng H.J."/>
            <person name="Webb H.K."/>
            <person name="Feng G."/>
            <person name="Oshima K."/>
            <person name="Hattori M."/>
            <person name="Ohkuma M."/>
            <person name="Sergeev A.F."/>
            <person name="Mikhailov V.V."/>
            <person name="Crawford R.J."/>
            <person name="Sawabe T."/>
        </authorList>
    </citation>
    <scope>NUCLEOTIDE SEQUENCE [LARGE SCALE GENOMIC DNA]</scope>
    <source>
        <strain evidence="3 4">A3d10</strain>
    </source>
</reference>
<sequence length="123" mass="13114">MDTEPLLNITNGGQLAVLLAGAALLLSLLALWLGAGAKRSASRDIDGLRQKIGSMGREVDEIRVSQFNAPEREPRHFKVLRPASRNIAPKRAPTTRSGRNSGSCTTGSGCSCVLSRMGNQQVN</sequence>
<organism evidence="3 4">
    <name type="scientific">Marinobacter similis</name>
    <dbReference type="NCBI Taxonomy" id="1420916"/>
    <lineage>
        <taxon>Bacteria</taxon>
        <taxon>Pseudomonadati</taxon>
        <taxon>Pseudomonadota</taxon>
        <taxon>Gammaproteobacteria</taxon>
        <taxon>Pseudomonadales</taxon>
        <taxon>Marinobacteraceae</taxon>
        <taxon>Marinobacter</taxon>
    </lineage>
</organism>
<dbReference type="RefSeq" id="WP_052471981.1">
    <property type="nucleotide sequence ID" value="NZ_CP007151.1"/>
</dbReference>
<feature type="transmembrane region" description="Helical" evidence="2">
    <location>
        <begin position="12"/>
        <end position="33"/>
    </location>
</feature>
<gene>
    <name evidence="3" type="ORF">AU14_06255</name>
</gene>
<evidence type="ECO:0000313" key="3">
    <source>
        <dbReference type="EMBL" id="AHI30042.1"/>
    </source>
</evidence>
<keyword evidence="4" id="KW-1185">Reference proteome</keyword>
<keyword evidence="2" id="KW-1133">Transmembrane helix</keyword>
<dbReference type="Proteomes" id="UP000061489">
    <property type="component" value="Chromosome"/>
</dbReference>
<evidence type="ECO:0000313" key="4">
    <source>
        <dbReference type="Proteomes" id="UP000061489"/>
    </source>
</evidence>
<dbReference type="KEGG" id="msx:AU14_06255"/>
<proteinExistence type="predicted"/>
<name>W5YLE9_9GAMM</name>
<evidence type="ECO:0000256" key="1">
    <source>
        <dbReference type="SAM" id="MobiDB-lite"/>
    </source>
</evidence>
<dbReference type="AlphaFoldDB" id="W5YLE9"/>
<dbReference type="STRING" id="1420916.AU14_06255"/>
<keyword evidence="2" id="KW-0472">Membrane</keyword>
<dbReference type="HOGENOM" id="CLU_2012532_0_0_6"/>
<keyword evidence="2" id="KW-0812">Transmembrane</keyword>
<evidence type="ECO:0000256" key="2">
    <source>
        <dbReference type="SAM" id="Phobius"/>
    </source>
</evidence>
<dbReference type="EMBL" id="CP007151">
    <property type="protein sequence ID" value="AHI30042.1"/>
    <property type="molecule type" value="Genomic_DNA"/>
</dbReference>
<feature type="compositionally biased region" description="Low complexity" evidence="1">
    <location>
        <begin position="94"/>
        <end position="106"/>
    </location>
</feature>
<accession>W5YLE9</accession>
<protein>
    <submittedName>
        <fullName evidence="3">Uncharacterized protein</fullName>
    </submittedName>
</protein>
<feature type="region of interest" description="Disordered" evidence="1">
    <location>
        <begin position="82"/>
        <end position="106"/>
    </location>
</feature>